<evidence type="ECO:0000256" key="1">
    <source>
        <dbReference type="SAM" id="MobiDB-lite"/>
    </source>
</evidence>
<feature type="region of interest" description="Disordered" evidence="1">
    <location>
        <begin position="23"/>
        <end position="167"/>
    </location>
</feature>
<evidence type="ECO:0000313" key="2">
    <source>
        <dbReference type="EMBL" id="TBU61881.1"/>
    </source>
</evidence>
<feature type="region of interest" description="Disordered" evidence="1">
    <location>
        <begin position="585"/>
        <end position="852"/>
    </location>
</feature>
<feature type="compositionally biased region" description="Low complexity" evidence="1">
    <location>
        <begin position="608"/>
        <end position="620"/>
    </location>
</feature>
<feature type="compositionally biased region" description="Basic and acidic residues" evidence="1">
    <location>
        <begin position="202"/>
        <end position="211"/>
    </location>
</feature>
<accession>A0A4Q9Q4B2</accession>
<feature type="compositionally biased region" description="Basic and acidic residues" evidence="1">
    <location>
        <begin position="701"/>
        <end position="721"/>
    </location>
</feature>
<evidence type="ECO:0000313" key="3">
    <source>
        <dbReference type="Proteomes" id="UP000292082"/>
    </source>
</evidence>
<gene>
    <name evidence="2" type="ORF">BD310DRAFT_920075</name>
</gene>
<proteinExistence type="predicted"/>
<name>A0A4Q9Q4B2_9APHY</name>
<feature type="compositionally biased region" description="Basic and acidic residues" evidence="1">
    <location>
        <begin position="71"/>
        <end position="99"/>
    </location>
</feature>
<feature type="compositionally biased region" description="Polar residues" evidence="1">
    <location>
        <begin position="658"/>
        <end position="667"/>
    </location>
</feature>
<feature type="compositionally biased region" description="Basic and acidic residues" evidence="1">
    <location>
        <begin position="803"/>
        <end position="852"/>
    </location>
</feature>
<feature type="compositionally biased region" description="Basic and acidic residues" evidence="1">
    <location>
        <begin position="40"/>
        <end position="63"/>
    </location>
</feature>
<organism evidence="2 3">
    <name type="scientific">Dichomitus squalens</name>
    <dbReference type="NCBI Taxonomy" id="114155"/>
    <lineage>
        <taxon>Eukaryota</taxon>
        <taxon>Fungi</taxon>
        <taxon>Dikarya</taxon>
        <taxon>Basidiomycota</taxon>
        <taxon>Agaricomycotina</taxon>
        <taxon>Agaricomycetes</taxon>
        <taxon>Polyporales</taxon>
        <taxon>Polyporaceae</taxon>
        <taxon>Dichomitus</taxon>
    </lineage>
</organism>
<protein>
    <submittedName>
        <fullName evidence="2">Uncharacterized protein</fullName>
    </submittedName>
</protein>
<feature type="compositionally biased region" description="Low complexity" evidence="1">
    <location>
        <begin position="106"/>
        <end position="121"/>
    </location>
</feature>
<keyword evidence="3" id="KW-1185">Reference proteome</keyword>
<feature type="region of interest" description="Disordered" evidence="1">
    <location>
        <begin position="201"/>
        <end position="345"/>
    </location>
</feature>
<dbReference type="Proteomes" id="UP000292082">
    <property type="component" value="Unassembled WGS sequence"/>
</dbReference>
<feature type="compositionally biased region" description="Polar residues" evidence="1">
    <location>
        <begin position="289"/>
        <end position="303"/>
    </location>
</feature>
<sequence>MATQPPQSLPSFAQAFGAPSLSRLSDANNALPPIQSRASPFERNRPSPSLHDDHRPSMHDRHGQASRKRSHPDAPGHGDDNSDDSNDRRSPRSVRIKEESEYDDLPSPSARNAPPAANDPSQPHPAQANADVAPQPPAAKSSPNKKRRVTISGISHPINTDVRTPATDATKSISPVVIGLPINRDDTAAIEQVRSMLSIKQQQKDLIESRRGSTAGIVSAGSPSISVSIANAPTTHPPSQDRDERHSQQQVKQQHPPPRTGRRSPNASAAGGGAPGSRRSVVGGPQGNAPPSNRAVSPLARQTSPPPPPAHVTAQPILQLPPHPSHPSEPQHGSVPAHALPPPPISFARRRATRQLGGAKGKPADIMISPLDATADRLQPSIQSAPPIPRAGINQGGPSGRFASMALPSLPPVLGPGQGMQRMTAGRVPPTPTRLSMARTAAAAGPSTATTHLNVGSISTTGRSPPTASVPIATTLVPPTPSTLANPNYTNEKSAFLAPFEMFYDALADSKTLKGWLGEQLQKSHALTVSLQRQQEHLDELVAAAVQRQLAPLHDEIVGLHRRIEDLEHALQLHAPSHGNARMSLAAVPGYSPNTGPSSLKGKGKANGVPASGPPSAVVPETYTFPPVEHSALGRSGPPEQVRRALSPTQLDRDSESRSFPGSQTGSPLPYDMGRRLSVSAIRLDPRNESGQGHRSSAGAHQRDRDRHADRESQSHPHPQRDSPLGRTLPPPPSAAPGAGGGSWNHRPWSPRSTRMSLPTAPSVPSAARGSVSEKPGLVRRSSAQRQGGEGYGSYAVASSENSEGRSEGGLRERDRDRERERERERDREREREGDASPAPRREARSPEPMEE</sequence>
<dbReference type="EMBL" id="ML145096">
    <property type="protein sequence ID" value="TBU61881.1"/>
    <property type="molecule type" value="Genomic_DNA"/>
</dbReference>
<feature type="compositionally biased region" description="Polar residues" evidence="1">
    <location>
        <begin position="221"/>
        <end position="238"/>
    </location>
</feature>
<reference evidence="2 3" key="1">
    <citation type="submission" date="2019-01" db="EMBL/GenBank/DDBJ databases">
        <title>Draft genome sequences of three monokaryotic isolates of the white-rot basidiomycete fungus Dichomitus squalens.</title>
        <authorList>
            <consortium name="DOE Joint Genome Institute"/>
            <person name="Lopez S.C."/>
            <person name="Andreopoulos B."/>
            <person name="Pangilinan J."/>
            <person name="Lipzen A."/>
            <person name="Riley R."/>
            <person name="Ahrendt S."/>
            <person name="Ng V."/>
            <person name="Barry K."/>
            <person name="Daum C."/>
            <person name="Grigoriev I.V."/>
            <person name="Hilden K.S."/>
            <person name="Makela M.R."/>
            <person name="de Vries R.P."/>
        </authorList>
    </citation>
    <scope>NUCLEOTIDE SEQUENCE [LARGE SCALE GENOMIC DNA]</scope>
    <source>
        <strain evidence="2 3">CBS 464.89</strain>
    </source>
</reference>
<dbReference type="AlphaFoldDB" id="A0A4Q9Q4B2"/>
<feature type="compositionally biased region" description="Polar residues" evidence="1">
    <location>
        <begin position="157"/>
        <end position="167"/>
    </location>
</feature>